<evidence type="ECO:0000313" key="1">
    <source>
        <dbReference type="EMBL" id="GAA2205076.1"/>
    </source>
</evidence>
<organism evidence="1 2">
    <name type="scientific">Nonomuraea monospora</name>
    <dbReference type="NCBI Taxonomy" id="568818"/>
    <lineage>
        <taxon>Bacteria</taxon>
        <taxon>Bacillati</taxon>
        <taxon>Actinomycetota</taxon>
        <taxon>Actinomycetes</taxon>
        <taxon>Streptosporangiales</taxon>
        <taxon>Streptosporangiaceae</taxon>
        <taxon>Nonomuraea</taxon>
    </lineage>
</organism>
<proteinExistence type="predicted"/>
<comment type="caution">
    <text evidence="1">The sequence shown here is derived from an EMBL/GenBank/DDBJ whole genome shotgun (WGS) entry which is preliminary data.</text>
</comment>
<dbReference type="RefSeq" id="WP_344470724.1">
    <property type="nucleotide sequence ID" value="NZ_BAAAQX010000001.1"/>
</dbReference>
<accession>A0ABN3C6V0</accession>
<evidence type="ECO:0000313" key="2">
    <source>
        <dbReference type="Proteomes" id="UP001499843"/>
    </source>
</evidence>
<dbReference type="Proteomes" id="UP001499843">
    <property type="component" value="Unassembled WGS sequence"/>
</dbReference>
<name>A0ABN3C6V0_9ACTN</name>
<sequence>MAKVSLQFHAEPGEMVELVRTWAADGLRVAGEKAGVEPIEDLRAVAGVNRLHLVPGVADLEASSLEEFHRRHPEALTIHLGECSPEALRESFLGAVTDDEAVLALWRRLRRQAAAIMHKGAWATNPLSNARQHYRNHHYTDGALRLARQGARMLSGAGWVEYEFTP</sequence>
<dbReference type="EMBL" id="BAAAQX010000001">
    <property type="protein sequence ID" value="GAA2205076.1"/>
    <property type="molecule type" value="Genomic_DNA"/>
</dbReference>
<gene>
    <name evidence="1" type="ORF">GCM10009850_006950</name>
</gene>
<keyword evidence="2" id="KW-1185">Reference proteome</keyword>
<reference evidence="1 2" key="1">
    <citation type="journal article" date="2019" name="Int. J. Syst. Evol. Microbiol.">
        <title>The Global Catalogue of Microorganisms (GCM) 10K type strain sequencing project: providing services to taxonomists for standard genome sequencing and annotation.</title>
        <authorList>
            <consortium name="The Broad Institute Genomics Platform"/>
            <consortium name="The Broad Institute Genome Sequencing Center for Infectious Disease"/>
            <person name="Wu L."/>
            <person name="Ma J."/>
        </authorList>
    </citation>
    <scope>NUCLEOTIDE SEQUENCE [LARGE SCALE GENOMIC DNA]</scope>
    <source>
        <strain evidence="1 2">JCM 16114</strain>
    </source>
</reference>
<protein>
    <submittedName>
        <fullName evidence="1">Uncharacterized protein</fullName>
    </submittedName>
</protein>